<keyword evidence="3" id="KW-0479">Metal-binding</keyword>
<dbReference type="SUPFAM" id="SSF46946">
    <property type="entry name" value="S13-like H2TH domain"/>
    <property type="match status" value="1"/>
</dbReference>
<dbReference type="InterPro" id="IPR015886">
    <property type="entry name" value="H2TH_FPG"/>
</dbReference>
<dbReference type="GO" id="GO:0008270">
    <property type="term" value="F:zinc ion binding"/>
    <property type="evidence" value="ECO:0007669"/>
    <property type="project" value="UniProtKB-KW"/>
</dbReference>
<dbReference type="PANTHER" id="PTHR22993">
    <property type="entry name" value="FORMAMIDOPYRIMIDINE-DNA GLYCOSYLASE"/>
    <property type="match status" value="1"/>
</dbReference>
<dbReference type="SMART" id="SM00898">
    <property type="entry name" value="Fapy_DNA_glyco"/>
    <property type="match status" value="1"/>
</dbReference>
<evidence type="ECO:0000259" key="15">
    <source>
        <dbReference type="PROSITE" id="PS51068"/>
    </source>
</evidence>
<evidence type="ECO:0000256" key="1">
    <source>
        <dbReference type="ARBA" id="ARBA00001668"/>
    </source>
</evidence>
<organism evidence="16 17">
    <name type="scientific">Mycoplasma phocimorsus</name>
    <dbReference type="NCBI Taxonomy" id="3045839"/>
    <lineage>
        <taxon>Bacteria</taxon>
        <taxon>Bacillati</taxon>
        <taxon>Mycoplasmatota</taxon>
        <taxon>Mollicutes</taxon>
        <taxon>Mycoplasmataceae</taxon>
        <taxon>Mycoplasma</taxon>
    </lineage>
</organism>
<dbReference type="GO" id="GO:0016829">
    <property type="term" value="F:lyase activity"/>
    <property type="evidence" value="ECO:0007669"/>
    <property type="project" value="UniProtKB-KW"/>
</dbReference>
<proteinExistence type="inferred from homology"/>
<evidence type="ECO:0000256" key="6">
    <source>
        <dbReference type="ARBA" id="ARBA00022801"/>
    </source>
</evidence>
<sequence length="275" mass="31505">MPELPEIITIKRAMNNVIKNKVIASVEIRKATVIKNIEMTDFERTVKNEIITEVKEKNACLVWMLTKNKAIVSNPKQNGNFFYYKQSTKPVKNTLIIFKFKDESELHFVDPDQQGCFHLRSHQTYTLKSPILTKGVTAINKNYEDLFNAIYKKNKTLKWALKSGNYIIGIGDIYSDEILFKAGLHPFTLCKFISKEEARKIVLTAQEILAQSEIDMGAENISKIDPNTEIGMYKKQLNVYNREGLLCNICQTPIQIVKQGSEKSFICPKCQVKKS</sequence>
<name>A0AAJ1PU55_9MOLU</name>
<keyword evidence="10" id="KW-0456">Lyase</keyword>
<evidence type="ECO:0000256" key="2">
    <source>
        <dbReference type="ARBA" id="ARBA00009409"/>
    </source>
</evidence>
<dbReference type="GO" id="GO:0006284">
    <property type="term" value="P:base-excision repair"/>
    <property type="evidence" value="ECO:0007669"/>
    <property type="project" value="InterPro"/>
</dbReference>
<dbReference type="EMBL" id="JASDDP010000020">
    <property type="protein sequence ID" value="MDJ1645905.1"/>
    <property type="molecule type" value="Genomic_DNA"/>
</dbReference>
<protein>
    <submittedName>
        <fullName evidence="16">DNA-formamidopyrimidine glycosylase family protein</fullName>
    </submittedName>
</protein>
<dbReference type="Pfam" id="PF01149">
    <property type="entry name" value="Fapy_DNA_glyco"/>
    <property type="match status" value="1"/>
</dbReference>
<comment type="caution">
    <text evidence="16">The sequence shown here is derived from an EMBL/GenBank/DDBJ whole genome shotgun (WGS) entry which is preliminary data.</text>
</comment>
<evidence type="ECO:0000256" key="10">
    <source>
        <dbReference type="ARBA" id="ARBA00023239"/>
    </source>
</evidence>
<keyword evidence="8" id="KW-0238">DNA-binding</keyword>
<evidence type="ECO:0000256" key="7">
    <source>
        <dbReference type="ARBA" id="ARBA00022833"/>
    </source>
</evidence>
<dbReference type="Gene3D" id="1.10.8.50">
    <property type="match status" value="1"/>
</dbReference>
<evidence type="ECO:0000256" key="11">
    <source>
        <dbReference type="ARBA" id="ARBA00023268"/>
    </source>
</evidence>
<evidence type="ECO:0000256" key="12">
    <source>
        <dbReference type="ARBA" id="ARBA00023295"/>
    </source>
</evidence>
<evidence type="ECO:0000256" key="4">
    <source>
        <dbReference type="ARBA" id="ARBA00022763"/>
    </source>
</evidence>
<keyword evidence="5 13" id="KW-0863">Zinc-finger</keyword>
<comment type="catalytic activity">
    <reaction evidence="1">
        <text>Hydrolysis of DNA containing ring-opened 7-methylguanine residues, releasing 2,6-diamino-4-hydroxy-5-(N-methyl)formamidopyrimidine.</text>
        <dbReference type="EC" id="3.2.2.23"/>
    </reaction>
</comment>
<dbReference type="InterPro" id="IPR012319">
    <property type="entry name" value="FPG_cat"/>
</dbReference>
<evidence type="ECO:0000256" key="9">
    <source>
        <dbReference type="ARBA" id="ARBA00023204"/>
    </source>
</evidence>
<dbReference type="AlphaFoldDB" id="A0AAJ1PU55"/>
<evidence type="ECO:0000256" key="13">
    <source>
        <dbReference type="PROSITE-ProRule" id="PRU00391"/>
    </source>
</evidence>
<keyword evidence="17" id="KW-1185">Reference proteome</keyword>
<keyword evidence="6" id="KW-0378">Hydrolase</keyword>
<reference evidence="16" key="1">
    <citation type="submission" date="2023-05" db="EMBL/GenBank/DDBJ databases">
        <title>Mycoplasma phocimorsus sp. nov., isolated from Scandinavian patients with seal finger or septic arthritis after contact with seals.</title>
        <authorList>
            <person name="Skafte-Holm A."/>
            <person name="Pedersen T.R."/>
            <person name="Froelund M."/>
            <person name="Stegger M."/>
            <person name="Qvortrup K."/>
            <person name="Michaels D.L."/>
            <person name="Brown D.R."/>
            <person name="Jensen J.S."/>
        </authorList>
    </citation>
    <scope>NUCLEOTIDE SEQUENCE</scope>
    <source>
        <strain evidence="16">M5725</strain>
    </source>
</reference>
<dbReference type="Proteomes" id="UP001224428">
    <property type="component" value="Unassembled WGS sequence"/>
</dbReference>
<feature type="domain" description="FPG-type" evidence="14">
    <location>
        <begin position="238"/>
        <end position="272"/>
    </location>
</feature>
<evidence type="ECO:0000259" key="14">
    <source>
        <dbReference type="PROSITE" id="PS51066"/>
    </source>
</evidence>
<dbReference type="InterPro" id="IPR035937">
    <property type="entry name" value="FPG_N"/>
</dbReference>
<evidence type="ECO:0000313" key="16">
    <source>
        <dbReference type="EMBL" id="MDJ1645905.1"/>
    </source>
</evidence>
<dbReference type="InterPro" id="IPR000214">
    <property type="entry name" value="Znf_DNA_glyclase/AP_lyase"/>
</dbReference>
<dbReference type="PROSITE" id="PS51068">
    <property type="entry name" value="FPG_CAT"/>
    <property type="match status" value="1"/>
</dbReference>
<evidence type="ECO:0000256" key="3">
    <source>
        <dbReference type="ARBA" id="ARBA00022723"/>
    </source>
</evidence>
<dbReference type="SUPFAM" id="SSF81624">
    <property type="entry name" value="N-terminal domain of MutM-like DNA repair proteins"/>
    <property type="match status" value="1"/>
</dbReference>
<dbReference type="Pfam" id="PF06831">
    <property type="entry name" value="H2TH"/>
    <property type="match status" value="1"/>
</dbReference>
<dbReference type="PANTHER" id="PTHR22993:SF9">
    <property type="entry name" value="FORMAMIDOPYRIMIDINE-DNA GLYCOSYLASE"/>
    <property type="match status" value="1"/>
</dbReference>
<evidence type="ECO:0000256" key="8">
    <source>
        <dbReference type="ARBA" id="ARBA00023125"/>
    </source>
</evidence>
<dbReference type="GO" id="GO:0003906">
    <property type="term" value="F:DNA-(apurinic or apyrimidinic site) endonuclease activity"/>
    <property type="evidence" value="ECO:0007669"/>
    <property type="project" value="InterPro"/>
</dbReference>
<keyword evidence="7" id="KW-0862">Zinc</keyword>
<accession>A0AAJ1PU55</accession>
<gene>
    <name evidence="16" type="ORF">QLQ80_02305</name>
</gene>
<dbReference type="RefSeq" id="WP_283827312.1">
    <property type="nucleotide sequence ID" value="NZ_JASDDP010000020.1"/>
</dbReference>
<dbReference type="SUPFAM" id="SSF57716">
    <property type="entry name" value="Glucocorticoid receptor-like (DNA-binding domain)"/>
    <property type="match status" value="1"/>
</dbReference>
<comment type="similarity">
    <text evidence="2">Belongs to the FPG family.</text>
</comment>
<dbReference type="InterPro" id="IPR010979">
    <property type="entry name" value="Ribosomal_uS13-like_H2TH"/>
</dbReference>
<keyword evidence="12" id="KW-0326">Glycosidase</keyword>
<evidence type="ECO:0000313" key="17">
    <source>
        <dbReference type="Proteomes" id="UP001224428"/>
    </source>
</evidence>
<dbReference type="SMART" id="SM01232">
    <property type="entry name" value="H2TH"/>
    <property type="match status" value="1"/>
</dbReference>
<dbReference type="GO" id="GO:0034039">
    <property type="term" value="F:8-oxo-7,8-dihydroguanine DNA N-glycosylase activity"/>
    <property type="evidence" value="ECO:0007669"/>
    <property type="project" value="TreeGrafter"/>
</dbReference>
<keyword evidence="9" id="KW-0234">DNA repair</keyword>
<dbReference type="PROSITE" id="PS51066">
    <property type="entry name" value="ZF_FPG_2"/>
    <property type="match status" value="1"/>
</dbReference>
<keyword evidence="11" id="KW-0511">Multifunctional enzyme</keyword>
<keyword evidence="4" id="KW-0227">DNA damage</keyword>
<evidence type="ECO:0000256" key="5">
    <source>
        <dbReference type="ARBA" id="ARBA00022771"/>
    </source>
</evidence>
<dbReference type="Gene3D" id="3.20.190.10">
    <property type="entry name" value="MutM-like, N-terminal"/>
    <property type="match status" value="1"/>
</dbReference>
<feature type="domain" description="Formamidopyrimidine-DNA glycosylase catalytic" evidence="15">
    <location>
        <begin position="2"/>
        <end position="115"/>
    </location>
</feature>
<dbReference type="GO" id="GO:0003684">
    <property type="term" value="F:damaged DNA binding"/>
    <property type="evidence" value="ECO:0007669"/>
    <property type="project" value="InterPro"/>
</dbReference>